<dbReference type="HAMAP" id="MF_00048">
    <property type="entry name" value="UPF0102"/>
    <property type="match status" value="1"/>
</dbReference>
<evidence type="ECO:0000313" key="4">
    <source>
        <dbReference type="Proteomes" id="UP000516160"/>
    </source>
</evidence>
<dbReference type="EMBL" id="CP058559">
    <property type="protein sequence ID" value="QNO16392.1"/>
    <property type="molecule type" value="Genomic_DNA"/>
</dbReference>
<gene>
    <name evidence="3" type="ORF">HYG86_17240</name>
</gene>
<dbReference type="GO" id="GO:0003676">
    <property type="term" value="F:nucleic acid binding"/>
    <property type="evidence" value="ECO:0007669"/>
    <property type="project" value="InterPro"/>
</dbReference>
<name>A0A7G9WCI0_ALKCA</name>
<dbReference type="CDD" id="cd20736">
    <property type="entry name" value="PoNe_Nuclease"/>
    <property type="match status" value="1"/>
</dbReference>
<dbReference type="InterPro" id="IPR011856">
    <property type="entry name" value="tRNA_endonuc-like_dom_sf"/>
</dbReference>
<dbReference type="PANTHER" id="PTHR34039:SF1">
    <property type="entry name" value="UPF0102 PROTEIN YRAN"/>
    <property type="match status" value="1"/>
</dbReference>
<dbReference type="InterPro" id="IPR003509">
    <property type="entry name" value="UPF0102_YraN-like"/>
</dbReference>
<dbReference type="Proteomes" id="UP000516160">
    <property type="component" value="Chromosome"/>
</dbReference>
<dbReference type="PANTHER" id="PTHR34039">
    <property type="entry name" value="UPF0102 PROTEIN YRAN"/>
    <property type="match status" value="1"/>
</dbReference>
<organism evidence="3 4">
    <name type="scientific">Alkalicella caledoniensis</name>
    <dbReference type="NCBI Taxonomy" id="2731377"/>
    <lineage>
        <taxon>Bacteria</taxon>
        <taxon>Bacillati</taxon>
        <taxon>Bacillota</taxon>
        <taxon>Clostridia</taxon>
        <taxon>Eubacteriales</taxon>
        <taxon>Proteinivoracaceae</taxon>
        <taxon>Alkalicella</taxon>
    </lineage>
</organism>
<reference evidence="3 4" key="1">
    <citation type="submission" date="2020-07" db="EMBL/GenBank/DDBJ databases">
        <title>Alkalicella. sp. LB2 genome.</title>
        <authorList>
            <person name="Postec A."/>
            <person name="Quemeneur M."/>
        </authorList>
    </citation>
    <scope>NUCLEOTIDE SEQUENCE [LARGE SCALE GENOMIC DNA]</scope>
    <source>
        <strain evidence="3 4">LB2</strain>
    </source>
</reference>
<dbReference type="Gene3D" id="3.40.1350.10">
    <property type="match status" value="1"/>
</dbReference>
<dbReference type="SUPFAM" id="SSF52980">
    <property type="entry name" value="Restriction endonuclease-like"/>
    <property type="match status" value="1"/>
</dbReference>
<comment type="similarity">
    <text evidence="1 2">Belongs to the UPF0102 family.</text>
</comment>
<evidence type="ECO:0000256" key="2">
    <source>
        <dbReference type="HAMAP-Rule" id="MF_00048"/>
    </source>
</evidence>
<accession>A0A7G9WCI0</accession>
<evidence type="ECO:0000256" key="1">
    <source>
        <dbReference type="ARBA" id="ARBA00006738"/>
    </source>
</evidence>
<keyword evidence="4" id="KW-1185">Reference proteome</keyword>
<dbReference type="Pfam" id="PF02021">
    <property type="entry name" value="UPF0102"/>
    <property type="match status" value="1"/>
</dbReference>
<dbReference type="KEGG" id="acae:HYG86_17240"/>
<sequence length="117" mass="13763">MNNKELGQIGENIAIDYLLKQGLQLKEQNFRCPLGEIDIILTDKKTLVFCEVKTRADLEFGNPMDFITKHKLSRIERVGTYYMMMNNIAQWECRIDAVGIHFENHLPKIRWIKNCTF</sequence>
<dbReference type="RefSeq" id="WP_213166784.1">
    <property type="nucleotide sequence ID" value="NZ_CP058559.1"/>
</dbReference>
<protein>
    <recommendedName>
        <fullName evidence="2">UPF0102 protein HYG86_17240</fullName>
    </recommendedName>
</protein>
<dbReference type="InterPro" id="IPR011335">
    <property type="entry name" value="Restrct_endonuc-II-like"/>
</dbReference>
<proteinExistence type="inferred from homology"/>
<dbReference type="NCBIfam" id="NF009150">
    <property type="entry name" value="PRK12497.1-3"/>
    <property type="match status" value="1"/>
</dbReference>
<evidence type="ECO:0000313" key="3">
    <source>
        <dbReference type="EMBL" id="QNO16392.1"/>
    </source>
</evidence>
<dbReference type="AlphaFoldDB" id="A0A7G9WCI0"/>